<feature type="chain" id="PRO_5043313956" description="Lipoprotein" evidence="1">
    <location>
        <begin position="17"/>
        <end position="143"/>
    </location>
</feature>
<sequence length="143" mass="16076">MRALLKTCWAALAVFAVLTLTGCQTTGTQNNKLTEAQYAYSAAIRWGDFEGAANMIDPDLRKKLAPTAMQLERYKQIQISSYHDAGSEVDKEKGSAARVINIGVINRHTLAERSVRYVEAWTWDPESKTWWLISGLPDLWEGQ</sequence>
<proteinExistence type="predicted"/>
<dbReference type="RefSeq" id="WP_363799472.1">
    <property type="nucleotide sequence ID" value="NZ_CP159925.1"/>
</dbReference>
<feature type="signal peptide" evidence="1">
    <location>
        <begin position="1"/>
        <end position="16"/>
    </location>
</feature>
<reference evidence="2" key="1">
    <citation type="submission" date="2024-06" db="EMBL/GenBank/DDBJ databases">
        <authorList>
            <person name="Li S."/>
        </authorList>
    </citation>
    <scope>NUCLEOTIDE SEQUENCE</scope>
    <source>
        <strain evidence="2">SR10</strain>
    </source>
</reference>
<evidence type="ECO:0000313" key="2">
    <source>
        <dbReference type="EMBL" id="XCO76087.1"/>
    </source>
</evidence>
<keyword evidence="1" id="KW-0732">Signal</keyword>
<protein>
    <recommendedName>
        <fullName evidence="3">Lipoprotein</fullName>
    </recommendedName>
</protein>
<evidence type="ECO:0000256" key="1">
    <source>
        <dbReference type="SAM" id="SignalP"/>
    </source>
</evidence>
<dbReference type="PROSITE" id="PS51257">
    <property type="entry name" value="PROKAR_LIPOPROTEIN"/>
    <property type="match status" value="1"/>
</dbReference>
<name>A0AAU8MV01_9GAMM</name>
<organism evidence="2">
    <name type="scientific">Lysobacter firmicutimachus</name>
    <dbReference type="NCBI Taxonomy" id="1792846"/>
    <lineage>
        <taxon>Bacteria</taxon>
        <taxon>Pseudomonadati</taxon>
        <taxon>Pseudomonadota</taxon>
        <taxon>Gammaproteobacteria</taxon>
        <taxon>Lysobacterales</taxon>
        <taxon>Lysobacteraceae</taxon>
        <taxon>Lysobacter</taxon>
    </lineage>
</organism>
<dbReference type="AlphaFoldDB" id="A0AAU8MV01"/>
<dbReference type="EMBL" id="CP159925">
    <property type="protein sequence ID" value="XCO76087.1"/>
    <property type="molecule type" value="Genomic_DNA"/>
</dbReference>
<gene>
    <name evidence="2" type="ORF">ABU614_04680</name>
</gene>
<accession>A0AAU8MV01</accession>
<evidence type="ECO:0008006" key="3">
    <source>
        <dbReference type="Google" id="ProtNLM"/>
    </source>
</evidence>